<evidence type="ECO:0000313" key="2">
    <source>
        <dbReference type="Proteomes" id="UP000799754"/>
    </source>
</evidence>
<feature type="non-terminal residue" evidence="1">
    <location>
        <position position="1"/>
    </location>
</feature>
<protein>
    <submittedName>
        <fullName evidence="1">Uncharacterized protein</fullName>
    </submittedName>
</protein>
<sequence>AEAYGVPQSTLQERINGCQPNAIAHQQPQQLTPEQEQFLHVKYIKGLTEQHLPPTRQMIQNFATEIAGDEVSESWVTCFLNRHTD</sequence>
<gene>
    <name evidence="1" type="ORF">BU25DRAFT_345430</name>
</gene>
<name>A0ACB6RV32_9PLEO</name>
<proteinExistence type="predicted"/>
<evidence type="ECO:0000313" key="1">
    <source>
        <dbReference type="EMBL" id="KAF2625781.1"/>
    </source>
</evidence>
<accession>A0ACB6RV32</accession>
<dbReference type="EMBL" id="MU006724">
    <property type="protein sequence ID" value="KAF2625781.1"/>
    <property type="molecule type" value="Genomic_DNA"/>
</dbReference>
<dbReference type="Proteomes" id="UP000799754">
    <property type="component" value="Unassembled WGS sequence"/>
</dbReference>
<organism evidence="1 2">
    <name type="scientific">Macroventuria anomochaeta</name>
    <dbReference type="NCBI Taxonomy" id="301207"/>
    <lineage>
        <taxon>Eukaryota</taxon>
        <taxon>Fungi</taxon>
        <taxon>Dikarya</taxon>
        <taxon>Ascomycota</taxon>
        <taxon>Pezizomycotina</taxon>
        <taxon>Dothideomycetes</taxon>
        <taxon>Pleosporomycetidae</taxon>
        <taxon>Pleosporales</taxon>
        <taxon>Pleosporineae</taxon>
        <taxon>Didymellaceae</taxon>
        <taxon>Macroventuria</taxon>
    </lineage>
</organism>
<keyword evidence="2" id="KW-1185">Reference proteome</keyword>
<comment type="caution">
    <text evidence="1">The sequence shown here is derived from an EMBL/GenBank/DDBJ whole genome shotgun (WGS) entry which is preliminary data.</text>
</comment>
<reference evidence="1" key="1">
    <citation type="journal article" date="2020" name="Stud. Mycol.">
        <title>101 Dothideomycetes genomes: a test case for predicting lifestyles and emergence of pathogens.</title>
        <authorList>
            <person name="Haridas S."/>
            <person name="Albert R."/>
            <person name="Binder M."/>
            <person name="Bloem J."/>
            <person name="Labutti K."/>
            <person name="Salamov A."/>
            <person name="Andreopoulos B."/>
            <person name="Baker S."/>
            <person name="Barry K."/>
            <person name="Bills G."/>
            <person name="Bluhm B."/>
            <person name="Cannon C."/>
            <person name="Castanera R."/>
            <person name="Culley D."/>
            <person name="Daum C."/>
            <person name="Ezra D."/>
            <person name="Gonzalez J."/>
            <person name="Henrissat B."/>
            <person name="Kuo A."/>
            <person name="Liang C."/>
            <person name="Lipzen A."/>
            <person name="Lutzoni F."/>
            <person name="Magnuson J."/>
            <person name="Mondo S."/>
            <person name="Nolan M."/>
            <person name="Ohm R."/>
            <person name="Pangilinan J."/>
            <person name="Park H.-J."/>
            <person name="Ramirez L."/>
            <person name="Alfaro M."/>
            <person name="Sun H."/>
            <person name="Tritt A."/>
            <person name="Yoshinaga Y."/>
            <person name="Zwiers L.-H."/>
            <person name="Turgeon B."/>
            <person name="Goodwin S."/>
            <person name="Spatafora J."/>
            <person name="Crous P."/>
            <person name="Grigoriev I."/>
        </authorList>
    </citation>
    <scope>NUCLEOTIDE SEQUENCE</scope>
    <source>
        <strain evidence="1">CBS 525.71</strain>
    </source>
</reference>